<dbReference type="PANTHER" id="PTHR23221:SF7">
    <property type="entry name" value="PHOSPHATIDYLINOSITOL-GLYCAN-SPECIFIC PHOSPHOLIPASE D"/>
    <property type="match status" value="1"/>
</dbReference>
<dbReference type="GO" id="GO:0008305">
    <property type="term" value="C:integrin complex"/>
    <property type="evidence" value="ECO:0007669"/>
    <property type="project" value="InterPro"/>
</dbReference>
<dbReference type="AlphaFoldDB" id="A0A2T1M404"/>
<name>A0A2T1M404_9CHRO</name>
<accession>A0A2T1M404</accession>
<evidence type="ECO:0000256" key="3">
    <source>
        <dbReference type="ARBA" id="ARBA00022801"/>
    </source>
</evidence>
<dbReference type="OrthoDB" id="462884at2"/>
<dbReference type="InterPro" id="IPR001343">
    <property type="entry name" value="Hemolysn_Ca-bd"/>
</dbReference>
<evidence type="ECO:0000256" key="2">
    <source>
        <dbReference type="ARBA" id="ARBA00022737"/>
    </source>
</evidence>
<evidence type="ECO:0000256" key="4">
    <source>
        <dbReference type="ARBA" id="ARBA00022837"/>
    </source>
</evidence>
<keyword evidence="2" id="KW-0677">Repeat</keyword>
<dbReference type="PRINTS" id="PR01185">
    <property type="entry name" value="INTEGRINA"/>
</dbReference>
<keyword evidence="4" id="KW-0106">Calcium</keyword>
<dbReference type="GO" id="GO:0007155">
    <property type="term" value="P:cell adhesion"/>
    <property type="evidence" value="ECO:0007669"/>
    <property type="project" value="InterPro"/>
</dbReference>
<dbReference type="EMBL" id="PXOH01000001">
    <property type="protein sequence ID" value="PSF39565.1"/>
    <property type="molecule type" value="Genomic_DNA"/>
</dbReference>
<feature type="domain" description="Calx-beta" evidence="6">
    <location>
        <begin position="511"/>
        <end position="605"/>
    </location>
</feature>
<dbReference type="GO" id="GO:0005509">
    <property type="term" value="F:calcium ion binding"/>
    <property type="evidence" value="ECO:0007669"/>
    <property type="project" value="InterPro"/>
</dbReference>
<dbReference type="InterPro" id="IPR013519">
    <property type="entry name" value="Int_alpha_beta-p"/>
</dbReference>
<reference evidence="7 8" key="2">
    <citation type="submission" date="2018-03" db="EMBL/GenBank/DDBJ databases">
        <authorList>
            <person name="Keele B.F."/>
        </authorList>
    </citation>
    <scope>NUCLEOTIDE SEQUENCE [LARGE SCALE GENOMIC DNA]</scope>
    <source>
        <strain evidence="7 8">CCALA 016</strain>
    </source>
</reference>
<sequence>MTFPAVFNLSSLNGTNGFAINGINANDQSGRSVSNAGDINGDGFDDVIIGTHQADPNGSYSGQSYVVFGKSSGFSASLNLSTLNGTNGFAINGINASDYSGFSVSSAGDINGDGFDDLIIGAFGADPNGIVRAGQSYIVFGKSGGFNASLNLSTLNGTNGFAINGIYYNDFSGVSVSSAGDINGDGFDDVIIGAHQADPNGSFSGQSYVVFGKSSGFSASLNLSTLNGTNGFAINGINAGDLSGASVSNAGDINGDGFDDLIIGAFSANPNGDSSGQSYVVFGKSGGFSDSLNLSTLNGTNGFAINGISAIDFSGASVSNAGDINGDGFDDLIIGAPGTNPNSGIFGGGQSYVVFGKSGGFSASLNLSTLNGSNGFAINGINANDGSGRSVSSAGDFNGDGFDDLIIGASGADPNDSYSGQSYVVFGKSGSFSDSLNLSTLNGTNGFAINGINAYDYSARSVSSAGDINGDGFDDLIIGAFQADPNGIVDAGQSYVIFGQATASTLPSITLAISPVSVREDGTGNIIYTFTRTGVLTNPLTVNYGITGTATNGVDYGTIGTSVTFAANSATTTVKVNPTPDTTVEANETVILTLASNAAYTIGTTGAVTGTITNDEIKPIVALSLDYSGISENSTTNFTYTFTRTGNLTNALTVNFNVSGTATFSTDYEQTGANNFTSPTKTVTFVAGSATANVVINPTRDTTVESNETVILKLTSGTEYVRKTTSAVTATIINDDETRNQIATNGNDVILGKNKKDEIVGGLGNDILTGGGNADLFIFQNPNEGIDRITDFTPSDDLIVIGSSFGGGLISSDIIKSTQFVIGTTATTAKHRFIYNSATGALLFDQDGKGAIAAIQFATLNTGLALTYEDIFVS</sequence>
<keyword evidence="5" id="KW-0325">Glycoprotein</keyword>
<evidence type="ECO:0000256" key="5">
    <source>
        <dbReference type="ARBA" id="ARBA00023180"/>
    </source>
</evidence>
<dbReference type="InterPro" id="IPR013517">
    <property type="entry name" value="FG-GAP"/>
</dbReference>
<keyword evidence="3" id="KW-0378">Hydrolase</keyword>
<proteinExistence type="predicted"/>
<dbReference type="Gene3D" id="2.60.40.2030">
    <property type="match status" value="1"/>
</dbReference>
<dbReference type="GO" id="GO:0007154">
    <property type="term" value="P:cell communication"/>
    <property type="evidence" value="ECO:0007669"/>
    <property type="project" value="InterPro"/>
</dbReference>
<reference evidence="7 8" key="1">
    <citation type="submission" date="2018-03" db="EMBL/GenBank/DDBJ databases">
        <title>The ancient ancestry and fast evolution of plastids.</title>
        <authorList>
            <person name="Moore K.R."/>
            <person name="Magnabosco C."/>
            <person name="Momper L."/>
            <person name="Gold D.A."/>
            <person name="Bosak T."/>
            <person name="Fournier G.P."/>
        </authorList>
    </citation>
    <scope>NUCLEOTIDE SEQUENCE [LARGE SCALE GENOMIC DNA]</scope>
    <source>
        <strain evidence="7 8">CCALA 016</strain>
    </source>
</reference>
<dbReference type="RefSeq" id="WP_106455185.1">
    <property type="nucleotide sequence ID" value="NZ_PXOH01000001.1"/>
</dbReference>
<dbReference type="Pfam" id="PF01839">
    <property type="entry name" value="FG-GAP"/>
    <property type="match status" value="7"/>
</dbReference>
<dbReference type="SMART" id="SM00191">
    <property type="entry name" value="Int_alpha"/>
    <property type="match status" value="7"/>
</dbReference>
<comment type="caution">
    <text evidence="7">The sequence shown here is derived from an EMBL/GenBank/DDBJ whole genome shotgun (WGS) entry which is preliminary data.</text>
</comment>
<dbReference type="Pfam" id="PF03160">
    <property type="entry name" value="Calx-beta"/>
    <property type="match status" value="2"/>
</dbReference>
<evidence type="ECO:0000256" key="1">
    <source>
        <dbReference type="ARBA" id="ARBA00022729"/>
    </source>
</evidence>
<protein>
    <recommendedName>
        <fullName evidence="6">Calx-beta domain-containing protein</fullName>
    </recommendedName>
</protein>
<dbReference type="PROSITE" id="PS51470">
    <property type="entry name" value="FG_GAP"/>
    <property type="match status" value="6"/>
</dbReference>
<dbReference type="Gene3D" id="2.130.10.130">
    <property type="entry name" value="Integrin alpha, N-terminal"/>
    <property type="match status" value="5"/>
</dbReference>
<evidence type="ECO:0000313" key="8">
    <source>
        <dbReference type="Proteomes" id="UP000239001"/>
    </source>
</evidence>
<dbReference type="InterPro" id="IPR000413">
    <property type="entry name" value="Integrin_alpha"/>
</dbReference>
<dbReference type="Proteomes" id="UP000239001">
    <property type="component" value="Unassembled WGS sequence"/>
</dbReference>
<dbReference type="InterPro" id="IPR003644">
    <property type="entry name" value="Calx_beta"/>
</dbReference>
<dbReference type="Gene3D" id="2.150.10.10">
    <property type="entry name" value="Serralysin-like metalloprotease, C-terminal"/>
    <property type="match status" value="1"/>
</dbReference>
<dbReference type="SUPFAM" id="SSF141072">
    <property type="entry name" value="CalX-like"/>
    <property type="match status" value="1"/>
</dbReference>
<dbReference type="Pfam" id="PF00353">
    <property type="entry name" value="HemolysinCabind"/>
    <property type="match status" value="1"/>
</dbReference>
<dbReference type="InterPro" id="IPR028994">
    <property type="entry name" value="Integrin_alpha_N"/>
</dbReference>
<dbReference type="InterPro" id="IPR038081">
    <property type="entry name" value="CalX-like_sf"/>
</dbReference>
<dbReference type="SUPFAM" id="SSF69318">
    <property type="entry name" value="Integrin alpha N-terminal domain"/>
    <property type="match status" value="2"/>
</dbReference>
<keyword evidence="8" id="KW-1185">Reference proteome</keyword>
<dbReference type="InterPro" id="IPR011049">
    <property type="entry name" value="Serralysin-like_metalloprot_C"/>
</dbReference>
<dbReference type="PANTHER" id="PTHR23221">
    <property type="entry name" value="GLYCOSYLPHOSPHATIDYLINOSITOL PHOSPHOLIPASE D"/>
    <property type="match status" value="1"/>
</dbReference>
<gene>
    <name evidence="7" type="ORF">C7H19_01890</name>
</gene>
<keyword evidence="1" id="KW-0732">Signal</keyword>
<dbReference type="GO" id="GO:0016787">
    <property type="term" value="F:hydrolase activity"/>
    <property type="evidence" value="ECO:0007669"/>
    <property type="project" value="UniProtKB-KW"/>
</dbReference>
<evidence type="ECO:0000259" key="6">
    <source>
        <dbReference type="Pfam" id="PF03160"/>
    </source>
</evidence>
<dbReference type="SUPFAM" id="SSF51120">
    <property type="entry name" value="beta-Roll"/>
    <property type="match status" value="1"/>
</dbReference>
<evidence type="ECO:0000313" key="7">
    <source>
        <dbReference type="EMBL" id="PSF39565.1"/>
    </source>
</evidence>
<feature type="domain" description="Calx-beta" evidence="6">
    <location>
        <begin position="627"/>
        <end position="736"/>
    </location>
</feature>
<organism evidence="7 8">
    <name type="scientific">Aphanothece hegewaldii CCALA 016</name>
    <dbReference type="NCBI Taxonomy" id="2107694"/>
    <lineage>
        <taxon>Bacteria</taxon>
        <taxon>Bacillati</taxon>
        <taxon>Cyanobacteriota</taxon>
        <taxon>Cyanophyceae</taxon>
        <taxon>Oscillatoriophycideae</taxon>
        <taxon>Chroococcales</taxon>
        <taxon>Aphanothecaceae</taxon>
        <taxon>Aphanothece</taxon>
    </lineage>
</organism>
<dbReference type="InterPro" id="IPR018511">
    <property type="entry name" value="Hemolysin-typ_Ca-bd_CS"/>
</dbReference>
<dbReference type="PROSITE" id="PS00330">
    <property type="entry name" value="HEMOLYSIN_CALCIUM"/>
    <property type="match status" value="1"/>
</dbReference>